<dbReference type="Proteomes" id="UP000234857">
    <property type="component" value="Unassembled WGS sequence"/>
</dbReference>
<gene>
    <name evidence="1" type="ORF">C0601_13565</name>
</gene>
<dbReference type="EMBL" id="PKTG01000145">
    <property type="protein sequence ID" value="PLX15214.1"/>
    <property type="molecule type" value="Genomic_DNA"/>
</dbReference>
<protein>
    <submittedName>
        <fullName evidence="1">Uncharacterized protein</fullName>
    </submittedName>
</protein>
<reference evidence="1 2" key="1">
    <citation type="submission" date="2017-11" db="EMBL/GenBank/DDBJ databases">
        <title>Genome-resolved metagenomics identifies genetic mobility, metabolic interactions, and unexpected diversity in perchlorate-reducing communities.</title>
        <authorList>
            <person name="Barnum T.P."/>
            <person name="Figueroa I.A."/>
            <person name="Carlstrom C.I."/>
            <person name="Lucas L.N."/>
            <person name="Engelbrektson A.L."/>
            <person name="Coates J.D."/>
        </authorList>
    </citation>
    <scope>NUCLEOTIDE SEQUENCE [LARGE SCALE GENOMIC DNA]</scope>
    <source>
        <strain evidence="1">BM706</strain>
    </source>
</reference>
<sequence length="342" mass="38567">MKIADFSIDLYSDNFSITHKEISEIRENSTKKEPVKLRLPEDQVSIGCKDLCESQSFEYSISEEDRQKILLIEKMISAISGKEYKINIAENVKGKKGGLKKNQTLKKNTIDVSKIKANTSDKEEGKLLERHELYLEHSRTDFTATGKINISDGRSIDIDINLHMSYDIKIEKHEYFNQGKQVDPLIINYDGELNQLSKEKYSFDLVVGGEKESLRRTGKGSGYLALDKDNSGIIENGQELFGAKSGDGFSELSKYDEDKNGWIDENDSVFDKLKILQITEDGSQNIFSIKEKGVGAIFLTSQETNFSIKDENAEKLAQIRKTGIFLKEDGKAGSIQHVDLVI</sequence>
<name>A0A2N5Z9C9_MUIH1</name>
<dbReference type="AlphaFoldDB" id="A0A2N5Z9C9"/>
<dbReference type="PANTHER" id="PTHR39431">
    <property type="entry name" value="FRPA/C-RELATED PROTEIN"/>
    <property type="match status" value="1"/>
</dbReference>
<organism evidence="1 2">
    <name type="scientific">Muiribacterium halophilum</name>
    <dbReference type="NCBI Taxonomy" id="2053465"/>
    <lineage>
        <taxon>Bacteria</taxon>
        <taxon>Candidatus Muiribacteriota</taxon>
        <taxon>Candidatus Muiribacteriia</taxon>
        <taxon>Candidatus Muiribacteriales</taxon>
        <taxon>Candidatus Muiribacteriaceae</taxon>
        <taxon>Candidatus Muiribacterium</taxon>
    </lineage>
</organism>
<dbReference type="PANTHER" id="PTHR39431:SF1">
    <property type="entry name" value="FRPA_C-RELATED PROTEIN"/>
    <property type="match status" value="1"/>
</dbReference>
<evidence type="ECO:0000313" key="2">
    <source>
        <dbReference type="Proteomes" id="UP000234857"/>
    </source>
</evidence>
<comment type="caution">
    <text evidence="1">The sequence shown here is derived from an EMBL/GenBank/DDBJ whole genome shotgun (WGS) entry which is preliminary data.</text>
</comment>
<proteinExistence type="predicted"/>
<evidence type="ECO:0000313" key="1">
    <source>
        <dbReference type="EMBL" id="PLX15214.1"/>
    </source>
</evidence>
<accession>A0A2N5Z9C9</accession>